<name>A0A8J5V1E8_9ASCO</name>
<evidence type="ECO:0000256" key="1">
    <source>
        <dbReference type="ARBA" id="ARBA00007584"/>
    </source>
</evidence>
<feature type="compositionally biased region" description="Basic and acidic residues" evidence="3">
    <location>
        <begin position="141"/>
        <end position="169"/>
    </location>
</feature>
<evidence type="ECO:0008006" key="6">
    <source>
        <dbReference type="Google" id="ProtNLM"/>
    </source>
</evidence>
<evidence type="ECO:0000256" key="2">
    <source>
        <dbReference type="ARBA" id="ARBA00023054"/>
    </source>
</evidence>
<dbReference type="GO" id="GO:0019216">
    <property type="term" value="P:regulation of lipid metabolic process"/>
    <property type="evidence" value="ECO:0007669"/>
    <property type="project" value="TreeGrafter"/>
</dbReference>
<dbReference type="GeneID" id="73468922"/>
<gene>
    <name evidence="4" type="ORF">J8A68_002121</name>
</gene>
<accession>A0A8J5V1E8</accession>
<dbReference type="PANTHER" id="PTHR12499">
    <property type="entry name" value="OPTIC ATROPHY 3 PROTEIN OPA3"/>
    <property type="match status" value="1"/>
</dbReference>
<dbReference type="EMBL" id="JAGSYN010000097">
    <property type="protein sequence ID" value="KAG7664339.1"/>
    <property type="molecule type" value="Genomic_DNA"/>
</dbReference>
<dbReference type="PANTHER" id="PTHR12499:SF0">
    <property type="entry name" value="OPTIC ATROPHY 3 PROTEIN"/>
    <property type="match status" value="1"/>
</dbReference>
<dbReference type="RefSeq" id="XP_049264571.1">
    <property type="nucleotide sequence ID" value="XM_049405838.1"/>
</dbReference>
<keyword evidence="2" id="KW-0175">Coiled coil</keyword>
<dbReference type="GO" id="GO:0005739">
    <property type="term" value="C:mitochondrion"/>
    <property type="evidence" value="ECO:0007669"/>
    <property type="project" value="TreeGrafter"/>
</dbReference>
<feature type="compositionally biased region" description="Polar residues" evidence="3">
    <location>
        <begin position="174"/>
        <end position="192"/>
    </location>
</feature>
<evidence type="ECO:0000313" key="5">
    <source>
        <dbReference type="Proteomes" id="UP000694255"/>
    </source>
</evidence>
<sequence>MSSIALKLTTLLVKTVAKPMANVIKQQAKEHERFRSICIKMAQSLHRNETRLRMSLLGEKKIKIRPLNDTKAIEQGATFISEFFIFSVAGSLIFYEAYRSRKKASTARESLADDISVLQSEIEYIKEKLGELNIKMDDYKIPDGYKPKYIKVESPKKEDPDSGKNKINEDSALSRPSLQPALVNNSTSVKPE</sequence>
<dbReference type="OrthoDB" id="2129069at2759"/>
<organism evidence="4 5">
    <name type="scientific">[Candida] subhashii</name>
    <dbReference type="NCBI Taxonomy" id="561895"/>
    <lineage>
        <taxon>Eukaryota</taxon>
        <taxon>Fungi</taxon>
        <taxon>Dikarya</taxon>
        <taxon>Ascomycota</taxon>
        <taxon>Saccharomycotina</taxon>
        <taxon>Pichiomycetes</taxon>
        <taxon>Debaryomycetaceae</taxon>
        <taxon>Spathaspora</taxon>
    </lineage>
</organism>
<dbReference type="AlphaFoldDB" id="A0A8J5V1E8"/>
<keyword evidence="5" id="KW-1185">Reference proteome</keyword>
<protein>
    <recommendedName>
        <fullName evidence="6">OPA3-like protein</fullName>
    </recommendedName>
</protein>
<evidence type="ECO:0000256" key="3">
    <source>
        <dbReference type="SAM" id="MobiDB-lite"/>
    </source>
</evidence>
<dbReference type="Pfam" id="PF07047">
    <property type="entry name" value="OPA3"/>
    <property type="match status" value="1"/>
</dbReference>
<comment type="caution">
    <text evidence="4">The sequence shown here is derived from an EMBL/GenBank/DDBJ whole genome shotgun (WGS) entry which is preliminary data.</text>
</comment>
<reference evidence="4 5" key="1">
    <citation type="journal article" date="2021" name="DNA Res.">
        <title>Genome analysis of Candida subhashii reveals its hybrid nature and dual mitochondrial genome conformations.</title>
        <authorList>
            <person name="Mixao V."/>
            <person name="Hegedusova E."/>
            <person name="Saus E."/>
            <person name="Pryszcz L.P."/>
            <person name="Cillingova A."/>
            <person name="Nosek J."/>
            <person name="Gabaldon T."/>
        </authorList>
    </citation>
    <scope>NUCLEOTIDE SEQUENCE [LARGE SCALE GENOMIC DNA]</scope>
    <source>
        <strain evidence="4 5">CBS 10753</strain>
    </source>
</reference>
<comment type="similarity">
    <text evidence="1">Belongs to the OPA3 family.</text>
</comment>
<dbReference type="Proteomes" id="UP000694255">
    <property type="component" value="Unassembled WGS sequence"/>
</dbReference>
<feature type="region of interest" description="Disordered" evidence="3">
    <location>
        <begin position="141"/>
        <end position="192"/>
    </location>
</feature>
<evidence type="ECO:0000313" key="4">
    <source>
        <dbReference type="EMBL" id="KAG7664339.1"/>
    </source>
</evidence>
<proteinExistence type="inferred from homology"/>
<dbReference type="InterPro" id="IPR010754">
    <property type="entry name" value="OPA3-like"/>
</dbReference>